<keyword evidence="7" id="KW-0130">Cell adhesion</keyword>
<dbReference type="InterPro" id="IPR014928">
    <property type="entry name" value="Serine_rich_dom"/>
</dbReference>
<dbReference type="EMBL" id="SOYY01000019">
    <property type="protein sequence ID" value="KAA0707648.1"/>
    <property type="molecule type" value="Genomic_DNA"/>
</dbReference>
<keyword evidence="6" id="KW-0597">Phosphoprotein</keyword>
<dbReference type="Proteomes" id="UP000324632">
    <property type="component" value="Chromosome 19"/>
</dbReference>
<sequence>MLRDQTTCRGLICTSRRVQASQLNLTSFHTTLFARALFDNTAESEDELAFCKGDIIMVHERNVLGSTGWWKCSVHGRKGLAPANRLGHVSLPQAETLCPDFSTDCDPMGKQRNKNIYQIPKPAMVSPVDPIYEDMNMIYKLSSPHIPSADKHMSQEDQEGTGSPCDACKVASLASQDPNYDILLPSISEDSQKHQIGCSTMPKPSKSEWIYDVPVLLQKQGHYETMPPKTMNLNKPLYDVVPTRVWPKSKDTLTQPLYDIPKPSSAVQTSVDTDSSIYDVPPCLKRTETPALPKQHSVPEKDSNNSFETLEGFRSCEKVQYWRSRNQTLPRLPVRRHHDDSKDNQRSSTLSTSSTASSSSRSSCDSFLLSSPEPEPIREIMLSQEEVGQRLLELQDAVCQSVPKLMLFVSSQWRIKEHLGQHLQQIRLATEEVTDSITCFINFALDVRGNAQRLTDYNLQARLLKQLSIVEDSGLILQQAADALRDTDWLLEALAQDGVHLQTPDHLERFVMVTRTVPEDVKRLVSILNANGKLLFRTPVKELDMMEQTGFPQKRISSKCETTVDSGIDDSDYVQLQSPSPCSPPQTSKKPSISDHCRLYFGAIQKAISVFLSSLNNGEPPEKFISDSKLVIMVGQRLVNSLCSESKGREASRDMLSMSNQLCAHLKQLAMVTKKAALEFPDKTALQEAQDTAKELAHRAQHFRMSLDV</sequence>
<dbReference type="PROSITE" id="PS50002">
    <property type="entry name" value="SH3"/>
    <property type="match status" value="1"/>
</dbReference>
<dbReference type="GO" id="GO:0007155">
    <property type="term" value="P:cell adhesion"/>
    <property type="evidence" value="ECO:0007669"/>
    <property type="project" value="UniProtKB-KW"/>
</dbReference>
<feature type="region of interest" description="Disordered" evidence="10">
    <location>
        <begin position="262"/>
        <end position="306"/>
    </location>
</feature>
<dbReference type="InterPro" id="IPR036028">
    <property type="entry name" value="SH3-like_dom_sf"/>
</dbReference>
<reference evidence="12 13" key="1">
    <citation type="journal article" date="2019" name="Mol. Ecol. Resour.">
        <title>Chromosome-level genome assembly of Triplophysa tibetana, a fish adapted to the harsh high-altitude environment of the Tibetan Plateau.</title>
        <authorList>
            <person name="Yang X."/>
            <person name="Liu H."/>
            <person name="Ma Z."/>
            <person name="Zou Y."/>
            <person name="Zou M."/>
            <person name="Mao Y."/>
            <person name="Li X."/>
            <person name="Wang H."/>
            <person name="Chen T."/>
            <person name="Wang W."/>
            <person name="Yang R."/>
        </authorList>
    </citation>
    <scope>NUCLEOTIDE SEQUENCE [LARGE SCALE GENOMIC DNA]</scope>
    <source>
        <strain evidence="12">TTIB1903HZAU</strain>
        <tissue evidence="12">Muscle</tissue>
    </source>
</reference>
<proteinExistence type="inferred from homology"/>
<evidence type="ECO:0000313" key="13">
    <source>
        <dbReference type="Proteomes" id="UP000324632"/>
    </source>
</evidence>
<keyword evidence="13" id="KW-1185">Reference proteome</keyword>
<protein>
    <submittedName>
        <fullName evidence="12">Cas scaffolding protein family member 4</fullName>
    </submittedName>
</protein>
<dbReference type="AlphaFoldDB" id="A0A5A9NE53"/>
<evidence type="ECO:0000256" key="1">
    <source>
        <dbReference type="ARBA" id="ARBA00004246"/>
    </source>
</evidence>
<dbReference type="GO" id="GO:0016477">
    <property type="term" value="P:cell migration"/>
    <property type="evidence" value="ECO:0007669"/>
    <property type="project" value="TreeGrafter"/>
</dbReference>
<dbReference type="GO" id="GO:0005886">
    <property type="term" value="C:plasma membrane"/>
    <property type="evidence" value="ECO:0007669"/>
    <property type="project" value="TreeGrafter"/>
</dbReference>
<dbReference type="Gene3D" id="2.30.30.40">
    <property type="entry name" value="SH3 Domains"/>
    <property type="match status" value="1"/>
</dbReference>
<feature type="region of interest" description="Disordered" evidence="10">
    <location>
        <begin position="327"/>
        <end position="371"/>
    </location>
</feature>
<dbReference type="GO" id="GO:0005737">
    <property type="term" value="C:cytoplasm"/>
    <property type="evidence" value="ECO:0007669"/>
    <property type="project" value="UniProtKB-SubCell"/>
</dbReference>
<dbReference type="Pfam" id="PF00018">
    <property type="entry name" value="SH3_1"/>
    <property type="match status" value="1"/>
</dbReference>
<dbReference type="FunFam" id="1.20.120.830:FF:000001">
    <property type="entry name" value="BCAR1 scaffold protein, Cas family member"/>
    <property type="match status" value="1"/>
</dbReference>
<name>A0A5A9NE53_9TELE</name>
<evidence type="ECO:0000256" key="4">
    <source>
        <dbReference type="ARBA" id="ARBA00022443"/>
    </source>
</evidence>
<evidence type="ECO:0000256" key="8">
    <source>
        <dbReference type="ARBA" id="ARBA00022949"/>
    </source>
</evidence>
<dbReference type="PANTHER" id="PTHR10654:SF19">
    <property type="entry name" value="CAS SCAFFOLDING PROTEIN FAMILY MEMBER 4"/>
    <property type="match status" value="1"/>
</dbReference>
<evidence type="ECO:0000256" key="5">
    <source>
        <dbReference type="ARBA" id="ARBA00022490"/>
    </source>
</evidence>
<dbReference type="SUPFAM" id="SSF50044">
    <property type="entry name" value="SH3-domain"/>
    <property type="match status" value="1"/>
</dbReference>
<evidence type="ECO:0000256" key="6">
    <source>
        <dbReference type="ARBA" id="ARBA00022553"/>
    </source>
</evidence>
<comment type="similarity">
    <text evidence="3">Belongs to the CAS family.</text>
</comment>
<comment type="subcellular location">
    <subcellularLocation>
        <location evidence="1">Cell junction</location>
        <location evidence="1">Focal adhesion</location>
    </subcellularLocation>
    <subcellularLocation>
        <location evidence="2">Cytoplasm</location>
    </subcellularLocation>
</comment>
<evidence type="ECO:0000259" key="11">
    <source>
        <dbReference type="PROSITE" id="PS50002"/>
    </source>
</evidence>
<evidence type="ECO:0000313" key="12">
    <source>
        <dbReference type="EMBL" id="KAA0707648.1"/>
    </source>
</evidence>
<evidence type="ECO:0000256" key="3">
    <source>
        <dbReference type="ARBA" id="ARBA00007848"/>
    </source>
</evidence>
<dbReference type="InterPro" id="IPR001452">
    <property type="entry name" value="SH3_domain"/>
</dbReference>
<organism evidence="12 13">
    <name type="scientific">Triplophysa tibetana</name>
    <dbReference type="NCBI Taxonomy" id="1572043"/>
    <lineage>
        <taxon>Eukaryota</taxon>
        <taxon>Metazoa</taxon>
        <taxon>Chordata</taxon>
        <taxon>Craniata</taxon>
        <taxon>Vertebrata</taxon>
        <taxon>Euteleostomi</taxon>
        <taxon>Actinopterygii</taxon>
        <taxon>Neopterygii</taxon>
        <taxon>Teleostei</taxon>
        <taxon>Ostariophysi</taxon>
        <taxon>Cypriniformes</taxon>
        <taxon>Nemacheilidae</taxon>
        <taxon>Triplophysa</taxon>
    </lineage>
</organism>
<feature type="compositionally biased region" description="Low complexity" evidence="10">
    <location>
        <begin position="347"/>
        <end position="371"/>
    </location>
</feature>
<dbReference type="Pfam" id="PF12026">
    <property type="entry name" value="CAS_C"/>
    <property type="match status" value="1"/>
</dbReference>
<keyword evidence="8" id="KW-0965">Cell junction</keyword>
<dbReference type="FunFam" id="2.30.30.40:FF:000009">
    <property type="entry name" value="Breast cancer anti-estrogen resistance 1"/>
    <property type="match status" value="1"/>
</dbReference>
<keyword evidence="5" id="KW-0963">Cytoplasm</keyword>
<feature type="compositionally biased region" description="Polar residues" evidence="10">
    <location>
        <begin position="265"/>
        <end position="276"/>
    </location>
</feature>
<accession>A0A5A9NE53</accession>
<comment type="caution">
    <text evidence="12">The sequence shown here is derived from an EMBL/GenBank/DDBJ whole genome shotgun (WGS) entry which is preliminary data.</text>
</comment>
<dbReference type="Pfam" id="PF08824">
    <property type="entry name" value="Serine_rich"/>
    <property type="match status" value="1"/>
</dbReference>
<evidence type="ECO:0000256" key="9">
    <source>
        <dbReference type="PROSITE-ProRule" id="PRU00192"/>
    </source>
</evidence>
<dbReference type="InterPro" id="IPR038319">
    <property type="entry name" value="Serine_rich_sf"/>
</dbReference>
<keyword evidence="4 9" id="KW-0728">SH3 domain</keyword>
<dbReference type="PANTHER" id="PTHR10654">
    <property type="entry name" value="CAS SCAFFOLDING PROTEIN"/>
    <property type="match status" value="1"/>
</dbReference>
<dbReference type="Gene3D" id="1.20.120.830">
    <property type="entry name" value="Serine-rich domain"/>
    <property type="match status" value="1"/>
</dbReference>
<evidence type="ECO:0000256" key="10">
    <source>
        <dbReference type="SAM" id="MobiDB-lite"/>
    </source>
</evidence>
<feature type="domain" description="SH3" evidence="11">
    <location>
        <begin position="29"/>
        <end position="91"/>
    </location>
</feature>
<dbReference type="InterPro" id="IPR037362">
    <property type="entry name" value="CAS_fam"/>
</dbReference>
<dbReference type="InterPro" id="IPR021901">
    <property type="entry name" value="CAS_C"/>
</dbReference>
<gene>
    <name evidence="12" type="ORF">E1301_Tti014723</name>
</gene>
<evidence type="ECO:0000256" key="2">
    <source>
        <dbReference type="ARBA" id="ARBA00004496"/>
    </source>
</evidence>
<dbReference type="SMART" id="SM00326">
    <property type="entry name" value="SH3"/>
    <property type="match status" value="1"/>
</dbReference>
<dbReference type="GO" id="GO:0005925">
    <property type="term" value="C:focal adhesion"/>
    <property type="evidence" value="ECO:0007669"/>
    <property type="project" value="UniProtKB-SubCell"/>
</dbReference>
<dbReference type="Gene3D" id="1.20.120.230">
    <property type="entry name" value="Alpha-catenin/vinculin-like"/>
    <property type="match status" value="1"/>
</dbReference>
<dbReference type="GO" id="GO:0007169">
    <property type="term" value="P:cell surface receptor protein tyrosine kinase signaling pathway"/>
    <property type="evidence" value="ECO:0007669"/>
    <property type="project" value="TreeGrafter"/>
</dbReference>
<evidence type="ECO:0000256" key="7">
    <source>
        <dbReference type="ARBA" id="ARBA00022889"/>
    </source>
</evidence>